<dbReference type="InterPro" id="IPR011990">
    <property type="entry name" value="TPR-like_helical_dom_sf"/>
</dbReference>
<reference evidence="1" key="1">
    <citation type="submission" date="2020-10" db="EMBL/GenBank/DDBJ databases">
        <authorList>
            <person name="Gilroy R."/>
        </authorList>
    </citation>
    <scope>NUCLEOTIDE SEQUENCE</scope>
    <source>
        <strain evidence="1">B1-15692</strain>
    </source>
</reference>
<dbReference type="SUPFAM" id="SSF48452">
    <property type="entry name" value="TPR-like"/>
    <property type="match status" value="1"/>
</dbReference>
<dbReference type="InterPro" id="IPR024302">
    <property type="entry name" value="SusD-like"/>
</dbReference>
<sequence length="544" mass="60876">MKNLYKTLICFSALSLLFSCDYERINTNPFEMTEEEGKMDGIALGGYITLMERCVFPVGTQADQTDYINAYQTAYLLSVDGWSGYFGEDNNWQSGMNPLTYYMYDPWIASTYTESYTNILPSWKKIKEQTDKTGASEVFALAQILKISAWHKTLQTFGPIPYTHAGEMALVIPFDSEQVVFEAMFNDLKEAIEVLAPLAETKSTVMADYDIVYAGSAEKWVKYANSLMLRLAMRLKYCAPELAKQWALEAYGNDVNRLMNAQTDEAQVSTGAGYVFVNNINHCAMSYGECCMGTSMYAYLNGYHDPRLSKYFTGKTYTADGSTAAWAMTGYDGQEYAPVPPGTASEAKTFSGASRPNFTTSTPTYWMRTSEVYFLLAEASLEWPEFGNAEDWYRKGIEMSFTENGIAASEASAYINDVYTPVSVDVSAGSVNYSAPAPTDATTAFTGTDEEKLEKIMIQKWIALYPNGMEAWTEWRRTGYPALNPVYENNGASQGVTKKDGIRRMVYPNSFSQSAEDAENYQEALQKLGGSDSPVTRLWWDCKK</sequence>
<dbReference type="EMBL" id="JADIMH010000020">
    <property type="protein sequence ID" value="MBO8466918.1"/>
    <property type="molecule type" value="Genomic_DNA"/>
</dbReference>
<dbReference type="PROSITE" id="PS51257">
    <property type="entry name" value="PROKAR_LIPOPROTEIN"/>
    <property type="match status" value="1"/>
</dbReference>
<keyword evidence="1" id="KW-0449">Lipoprotein</keyword>
<name>A0A9D9I866_9BACT</name>
<gene>
    <name evidence="1" type="ORF">IAB99_04050</name>
</gene>
<reference evidence="1" key="2">
    <citation type="journal article" date="2021" name="PeerJ">
        <title>Extensive microbial diversity within the chicken gut microbiome revealed by metagenomics and culture.</title>
        <authorList>
            <person name="Gilroy R."/>
            <person name="Ravi A."/>
            <person name="Getino M."/>
            <person name="Pursley I."/>
            <person name="Horton D.L."/>
            <person name="Alikhan N.F."/>
            <person name="Baker D."/>
            <person name="Gharbi K."/>
            <person name="Hall N."/>
            <person name="Watson M."/>
            <person name="Adriaenssens E.M."/>
            <person name="Foster-Nyarko E."/>
            <person name="Jarju S."/>
            <person name="Secka A."/>
            <person name="Antonio M."/>
            <person name="Oren A."/>
            <person name="Chaudhuri R.R."/>
            <person name="La Ragione R."/>
            <person name="Hildebrand F."/>
            <person name="Pallen M.J."/>
        </authorList>
    </citation>
    <scope>NUCLEOTIDE SEQUENCE</scope>
    <source>
        <strain evidence="1">B1-15692</strain>
    </source>
</reference>
<dbReference type="Gene3D" id="1.25.40.390">
    <property type="match status" value="1"/>
</dbReference>
<accession>A0A9D9I866</accession>
<dbReference type="AlphaFoldDB" id="A0A9D9I866"/>
<evidence type="ECO:0000313" key="1">
    <source>
        <dbReference type="EMBL" id="MBO8466918.1"/>
    </source>
</evidence>
<proteinExistence type="predicted"/>
<protein>
    <submittedName>
        <fullName evidence="1">SusD/RagB family nutrient-binding outer membrane lipoprotein</fullName>
    </submittedName>
</protein>
<evidence type="ECO:0000313" key="2">
    <source>
        <dbReference type="Proteomes" id="UP000823660"/>
    </source>
</evidence>
<dbReference type="Proteomes" id="UP000823660">
    <property type="component" value="Unassembled WGS sequence"/>
</dbReference>
<organism evidence="1 2">
    <name type="scientific">Candidatus Cryptobacteroides faecipullorum</name>
    <dbReference type="NCBI Taxonomy" id="2840764"/>
    <lineage>
        <taxon>Bacteria</taxon>
        <taxon>Pseudomonadati</taxon>
        <taxon>Bacteroidota</taxon>
        <taxon>Bacteroidia</taxon>
        <taxon>Bacteroidales</taxon>
        <taxon>Candidatus Cryptobacteroides</taxon>
    </lineage>
</organism>
<comment type="caution">
    <text evidence="1">The sequence shown here is derived from an EMBL/GenBank/DDBJ whole genome shotgun (WGS) entry which is preliminary data.</text>
</comment>
<dbReference type="Pfam" id="PF12741">
    <property type="entry name" value="SusD-like"/>
    <property type="match status" value="1"/>
</dbReference>